<dbReference type="PROSITE" id="PS00941">
    <property type="entry name" value="CARBOXYLESTERASE_B_2"/>
    <property type="match status" value="1"/>
</dbReference>
<evidence type="ECO:0000256" key="2">
    <source>
        <dbReference type="ARBA" id="ARBA00022801"/>
    </source>
</evidence>
<dbReference type="GO" id="GO:0016787">
    <property type="term" value="F:hydrolase activity"/>
    <property type="evidence" value="ECO:0007669"/>
    <property type="project" value="UniProtKB-KW"/>
</dbReference>
<dbReference type="InterPro" id="IPR002018">
    <property type="entry name" value="CarbesteraseB"/>
</dbReference>
<dbReference type="Gene3D" id="3.40.50.1820">
    <property type="entry name" value="alpha/beta hydrolase"/>
    <property type="match status" value="1"/>
</dbReference>
<protein>
    <recommendedName>
        <fullName evidence="3">Carboxylic ester hydrolase</fullName>
        <ecNumber evidence="3">3.1.1.-</ecNumber>
    </recommendedName>
</protein>
<evidence type="ECO:0000313" key="6">
    <source>
        <dbReference type="Proteomes" id="UP000320762"/>
    </source>
</evidence>
<dbReference type="Pfam" id="PF00135">
    <property type="entry name" value="COesterase"/>
    <property type="match status" value="1"/>
</dbReference>
<dbReference type="InterPro" id="IPR050309">
    <property type="entry name" value="Type-B_Carboxylest/Lipase"/>
</dbReference>
<reference evidence="5 6" key="1">
    <citation type="journal article" date="2019" name="New Phytol.">
        <title>Comparative genomics reveals unique wood-decay strategies and fruiting body development in the Schizophyllaceae.</title>
        <authorList>
            <person name="Almasi E."/>
            <person name="Sahu N."/>
            <person name="Krizsan K."/>
            <person name="Balint B."/>
            <person name="Kovacs G.M."/>
            <person name="Kiss B."/>
            <person name="Cseklye J."/>
            <person name="Drula E."/>
            <person name="Henrissat B."/>
            <person name="Nagy I."/>
            <person name="Chovatia M."/>
            <person name="Adam C."/>
            <person name="LaButti K."/>
            <person name="Lipzen A."/>
            <person name="Riley R."/>
            <person name="Grigoriev I.V."/>
            <person name="Nagy L.G."/>
        </authorList>
    </citation>
    <scope>NUCLEOTIDE SEQUENCE [LARGE SCALE GENOMIC DNA]</scope>
    <source>
        <strain evidence="5 6">NL-1724</strain>
    </source>
</reference>
<keyword evidence="6" id="KW-1185">Reference proteome</keyword>
<dbReference type="PANTHER" id="PTHR11559">
    <property type="entry name" value="CARBOXYLESTERASE"/>
    <property type="match status" value="1"/>
</dbReference>
<dbReference type="STRING" id="97359.A0A550CJV3"/>
<keyword evidence="2 3" id="KW-0378">Hydrolase</keyword>
<dbReference type="EMBL" id="VDMD01000006">
    <property type="protein sequence ID" value="TRM65059.1"/>
    <property type="molecule type" value="Genomic_DNA"/>
</dbReference>
<evidence type="ECO:0000313" key="5">
    <source>
        <dbReference type="EMBL" id="TRM65059.1"/>
    </source>
</evidence>
<dbReference type="Proteomes" id="UP000320762">
    <property type="component" value="Unassembled WGS sequence"/>
</dbReference>
<dbReference type="InterPro" id="IPR019826">
    <property type="entry name" value="Carboxylesterase_B_AS"/>
</dbReference>
<comment type="caution">
    <text evidence="5">The sequence shown here is derived from an EMBL/GenBank/DDBJ whole genome shotgun (WGS) entry which is preliminary data.</text>
</comment>
<dbReference type="EC" id="3.1.1.-" evidence="3"/>
<sequence>MLVPLLSIASICLQPFPVPWKASPSSLSTHLDVRLNTGIYRGVSTANATEKWLGIPYALPPVGDRRFSAPVPLPRIRWTASGTMADKFGNACPQPPADNLGAPISEDCLYLNVYRPEGTKASDNLPVLFWIHGGAWTTGSGSLTSPRFDSDPTRIISRSVAMGKPLIYVSINYRLNTFGFLASARLSPSDLNAGFQDQQLALRFVHDNIAAFGGDPDKVTLWGQSSGGGSVKAHFLYPLPGKPLFRAGIANSDTGPFKNSPDASTYDKAGMPFDRLLHATRCARVRDKMQCLKEMPFQTLLNISNTMIESTLNMQLWEPAIGPPGSVFPERAFTRMRRGDFLHLPYMAGTNLNEGTRLSIDVYNLSIGSPQEDAAFDSFVARLLIDNSTLSSATLEHIRALYPASDMRLGGPYHTGDSLFDRAAAWYGDEMYLGARRLFFDNAIGRQPLYAYHYQESIPGRDAYLGVAHGWELPLIFGPVPQGVNMTFADQLLDYYVNFVNDMEPGGGWKVYSTDAKSVLQLRSVNLTMIPDDWDKKRTEYLWSQAVLDEFEK</sequence>
<evidence type="ECO:0000256" key="3">
    <source>
        <dbReference type="RuleBase" id="RU361235"/>
    </source>
</evidence>
<gene>
    <name evidence="5" type="ORF">BD626DRAFT_490773</name>
</gene>
<proteinExistence type="inferred from homology"/>
<organism evidence="5 6">
    <name type="scientific">Schizophyllum amplum</name>
    <dbReference type="NCBI Taxonomy" id="97359"/>
    <lineage>
        <taxon>Eukaryota</taxon>
        <taxon>Fungi</taxon>
        <taxon>Dikarya</taxon>
        <taxon>Basidiomycota</taxon>
        <taxon>Agaricomycotina</taxon>
        <taxon>Agaricomycetes</taxon>
        <taxon>Agaricomycetidae</taxon>
        <taxon>Agaricales</taxon>
        <taxon>Schizophyllaceae</taxon>
        <taxon>Schizophyllum</taxon>
    </lineage>
</organism>
<dbReference type="OrthoDB" id="408631at2759"/>
<dbReference type="AlphaFoldDB" id="A0A550CJV3"/>
<evidence type="ECO:0000259" key="4">
    <source>
        <dbReference type="Pfam" id="PF00135"/>
    </source>
</evidence>
<dbReference type="InterPro" id="IPR019819">
    <property type="entry name" value="Carboxylesterase_B_CS"/>
</dbReference>
<dbReference type="InterPro" id="IPR029058">
    <property type="entry name" value="AB_hydrolase_fold"/>
</dbReference>
<accession>A0A550CJV3</accession>
<name>A0A550CJV3_9AGAR</name>
<evidence type="ECO:0000256" key="1">
    <source>
        <dbReference type="ARBA" id="ARBA00005964"/>
    </source>
</evidence>
<dbReference type="PROSITE" id="PS00122">
    <property type="entry name" value="CARBOXYLESTERASE_B_1"/>
    <property type="match status" value="1"/>
</dbReference>
<feature type="domain" description="Carboxylesterase type B" evidence="4">
    <location>
        <begin position="36"/>
        <end position="524"/>
    </location>
</feature>
<dbReference type="SUPFAM" id="SSF53474">
    <property type="entry name" value="alpha/beta-Hydrolases"/>
    <property type="match status" value="1"/>
</dbReference>
<comment type="similarity">
    <text evidence="1 3">Belongs to the type-B carboxylesterase/lipase family.</text>
</comment>